<organism evidence="5 6">
    <name type="scientific">Paraglaciecola hydrolytica</name>
    <dbReference type="NCBI Taxonomy" id="1799789"/>
    <lineage>
        <taxon>Bacteria</taxon>
        <taxon>Pseudomonadati</taxon>
        <taxon>Pseudomonadota</taxon>
        <taxon>Gammaproteobacteria</taxon>
        <taxon>Alteromonadales</taxon>
        <taxon>Alteromonadaceae</taxon>
        <taxon>Paraglaciecola</taxon>
    </lineage>
</organism>
<dbReference type="InterPro" id="IPR002168">
    <property type="entry name" value="Lipase_GDXG_HIS_AS"/>
</dbReference>
<dbReference type="Gene3D" id="3.40.50.1820">
    <property type="entry name" value="alpha/beta hydrolase"/>
    <property type="match status" value="1"/>
</dbReference>
<keyword evidence="3" id="KW-0732">Signal</keyword>
<gene>
    <name evidence="5" type="ORF">AX660_01615</name>
</gene>
<dbReference type="GO" id="GO:0016787">
    <property type="term" value="F:hydrolase activity"/>
    <property type="evidence" value="ECO:0007669"/>
    <property type="project" value="UniProtKB-KW"/>
</dbReference>
<keyword evidence="2" id="KW-0378">Hydrolase</keyword>
<dbReference type="InterPro" id="IPR049492">
    <property type="entry name" value="BD-FAE-like_dom"/>
</dbReference>
<evidence type="ECO:0000313" key="5">
    <source>
        <dbReference type="EMBL" id="KXI27196.1"/>
    </source>
</evidence>
<dbReference type="InterPro" id="IPR050300">
    <property type="entry name" value="GDXG_lipolytic_enzyme"/>
</dbReference>
<dbReference type="Proteomes" id="UP000070299">
    <property type="component" value="Unassembled WGS sequence"/>
</dbReference>
<feature type="signal peptide" evidence="3">
    <location>
        <begin position="1"/>
        <end position="20"/>
    </location>
</feature>
<dbReference type="AlphaFoldDB" id="A0A148KLK2"/>
<evidence type="ECO:0000313" key="6">
    <source>
        <dbReference type="Proteomes" id="UP000070299"/>
    </source>
</evidence>
<evidence type="ECO:0000259" key="4">
    <source>
        <dbReference type="Pfam" id="PF20434"/>
    </source>
</evidence>
<keyword evidence="6" id="KW-1185">Reference proteome</keyword>
<dbReference type="EMBL" id="LSNE01000015">
    <property type="protein sequence ID" value="KXI27196.1"/>
    <property type="molecule type" value="Genomic_DNA"/>
</dbReference>
<evidence type="ECO:0000256" key="1">
    <source>
        <dbReference type="ARBA" id="ARBA00010515"/>
    </source>
</evidence>
<feature type="chain" id="PRO_5007550211" description="BD-FAE-like domain-containing protein" evidence="3">
    <location>
        <begin position="21"/>
        <end position="334"/>
    </location>
</feature>
<protein>
    <recommendedName>
        <fullName evidence="4">BD-FAE-like domain-containing protein</fullName>
    </recommendedName>
</protein>
<proteinExistence type="inferred from homology"/>
<dbReference type="PANTHER" id="PTHR48081">
    <property type="entry name" value="AB HYDROLASE SUPERFAMILY PROTEIN C4A8.06C"/>
    <property type="match status" value="1"/>
</dbReference>
<dbReference type="PROSITE" id="PS01173">
    <property type="entry name" value="LIPASE_GDXG_HIS"/>
    <property type="match status" value="1"/>
</dbReference>
<comment type="caution">
    <text evidence="5">The sequence shown here is derived from an EMBL/GenBank/DDBJ whole genome shotgun (WGS) entry which is preliminary data.</text>
</comment>
<evidence type="ECO:0000256" key="3">
    <source>
        <dbReference type="SAM" id="SignalP"/>
    </source>
</evidence>
<sequence length="334" mass="37358">MTFKQFIIATVLLFSLTFSARNYGAHLLQVDDSYTVAERFVRNQKNYPEISWPTMSFTQGQQWMNDVPYRQVEGRELHLDVFLPGDAAKKAQMERRTAILLVHGGGWRSGNKSHFYPMANKLAQLGYVVVLPEYRLSVEAQYPAGLNDINHAIIWAKQHAEELGFEPSRMVIGGGSSGGQMAALQGVTADTDVFKQGLTAQDTSVAAIIDLDGVLDFTSALGLANENAKGEESAAALWFGGSYEKIPQRWHEASAASHINAATPPMLVISSSHLRFTAGKEQVFEQLQQLGIPHQYHEFKQLFHTFWLFDPYLSQTVKLTDQFLKRHMPAPEVK</sequence>
<dbReference type="STRING" id="1799789.AX660_01615"/>
<comment type="similarity">
    <text evidence="1">Belongs to the 'GDXG' lipolytic enzyme family.</text>
</comment>
<feature type="domain" description="BD-FAE-like" evidence="4">
    <location>
        <begin position="79"/>
        <end position="271"/>
    </location>
</feature>
<name>A0A148KLK2_9ALTE</name>
<dbReference type="OrthoDB" id="9771666at2"/>
<reference evidence="6" key="1">
    <citation type="submission" date="2016-02" db="EMBL/GenBank/DDBJ databases">
        <authorList>
            <person name="Schultz-Johansen M."/>
            <person name="Glaring M.A."/>
            <person name="Bech P.K."/>
            <person name="Stougaard P."/>
        </authorList>
    </citation>
    <scope>NUCLEOTIDE SEQUENCE [LARGE SCALE GENOMIC DNA]</scope>
    <source>
        <strain evidence="6">S66</strain>
    </source>
</reference>
<accession>A0A148KLK2</accession>
<dbReference type="SUPFAM" id="SSF53474">
    <property type="entry name" value="alpha/beta-Hydrolases"/>
    <property type="match status" value="1"/>
</dbReference>
<dbReference type="InterPro" id="IPR029058">
    <property type="entry name" value="AB_hydrolase_fold"/>
</dbReference>
<dbReference type="RefSeq" id="WP_068381711.1">
    <property type="nucleotide sequence ID" value="NZ_LSNE01000015.1"/>
</dbReference>
<dbReference type="Pfam" id="PF20434">
    <property type="entry name" value="BD-FAE"/>
    <property type="match status" value="1"/>
</dbReference>
<evidence type="ECO:0000256" key="2">
    <source>
        <dbReference type="ARBA" id="ARBA00022801"/>
    </source>
</evidence>